<evidence type="ECO:0000256" key="5">
    <source>
        <dbReference type="ARBA" id="ARBA00023136"/>
    </source>
</evidence>
<sequence>MDVIKTRFHPLSVLGLPYYFLSSMVPRFVSSCRNARGTTSSRANADYWPWGEFKTDLESVVRAAEDAQNNGGDIDWARVGRIGLRVAQGALFVLSVPLIGIATLNIIGFTAGGVLAGSAAAGLQSAIYGGATGGLFSVLQSIGATATLEAPVIMAGFSAATRWFGLGGSGNEPSGGSGGGGSPPNSGRRPTPPTTSGDEPASSPSNSGIADASPLQPRVTTEAETEVESRTVRYGPCRLPTNADSTARARKVVDDLNVNAVRGSDVVSARGIEG</sequence>
<dbReference type="Gene3D" id="6.10.110.10">
    <property type="match status" value="1"/>
</dbReference>
<accession>A0A4Y7T505</accession>
<gene>
    <name evidence="7" type="ORF">FA13DRAFT_1711236</name>
</gene>
<name>A0A4Y7T505_COPMI</name>
<keyword evidence="5" id="KW-0472">Membrane</keyword>
<keyword evidence="8" id="KW-1185">Reference proteome</keyword>
<dbReference type="EMBL" id="QPFP01000028">
    <property type="protein sequence ID" value="TEB29247.1"/>
    <property type="molecule type" value="Genomic_DNA"/>
</dbReference>
<dbReference type="Proteomes" id="UP000298030">
    <property type="component" value="Unassembled WGS sequence"/>
</dbReference>
<dbReference type="GO" id="GO:0016020">
    <property type="term" value="C:membrane"/>
    <property type="evidence" value="ECO:0007669"/>
    <property type="project" value="UniProtKB-SubCell"/>
</dbReference>
<dbReference type="OrthoDB" id="3068660at2759"/>
<evidence type="ECO:0000256" key="4">
    <source>
        <dbReference type="ARBA" id="ARBA00022989"/>
    </source>
</evidence>
<feature type="region of interest" description="Disordered" evidence="6">
    <location>
        <begin position="168"/>
        <end position="242"/>
    </location>
</feature>
<feature type="compositionally biased region" description="Gly residues" evidence="6">
    <location>
        <begin position="168"/>
        <end position="182"/>
    </location>
</feature>
<keyword evidence="4" id="KW-1133">Transmembrane helix</keyword>
<dbReference type="InterPro" id="IPR038213">
    <property type="entry name" value="IFI6/IFI27-like_sf"/>
</dbReference>
<evidence type="ECO:0000313" key="7">
    <source>
        <dbReference type="EMBL" id="TEB29247.1"/>
    </source>
</evidence>
<organism evidence="7 8">
    <name type="scientific">Coprinellus micaceus</name>
    <name type="common">Glistening ink-cap mushroom</name>
    <name type="synonym">Coprinus micaceus</name>
    <dbReference type="NCBI Taxonomy" id="71717"/>
    <lineage>
        <taxon>Eukaryota</taxon>
        <taxon>Fungi</taxon>
        <taxon>Dikarya</taxon>
        <taxon>Basidiomycota</taxon>
        <taxon>Agaricomycotina</taxon>
        <taxon>Agaricomycetes</taxon>
        <taxon>Agaricomycetidae</taxon>
        <taxon>Agaricales</taxon>
        <taxon>Agaricineae</taxon>
        <taxon>Psathyrellaceae</taxon>
        <taxon>Coprinellus</taxon>
    </lineage>
</organism>
<evidence type="ECO:0000256" key="1">
    <source>
        <dbReference type="ARBA" id="ARBA00004141"/>
    </source>
</evidence>
<evidence type="ECO:0000256" key="3">
    <source>
        <dbReference type="ARBA" id="ARBA00022692"/>
    </source>
</evidence>
<dbReference type="AlphaFoldDB" id="A0A4Y7T505"/>
<comment type="caution">
    <text evidence="7">The sequence shown here is derived from an EMBL/GenBank/DDBJ whole genome shotgun (WGS) entry which is preliminary data.</text>
</comment>
<keyword evidence="3" id="KW-0812">Transmembrane</keyword>
<protein>
    <submittedName>
        <fullName evidence="7">Uncharacterized protein</fullName>
    </submittedName>
</protein>
<evidence type="ECO:0000313" key="8">
    <source>
        <dbReference type="Proteomes" id="UP000298030"/>
    </source>
</evidence>
<proteinExistence type="inferred from homology"/>
<evidence type="ECO:0000256" key="6">
    <source>
        <dbReference type="SAM" id="MobiDB-lite"/>
    </source>
</evidence>
<dbReference type="Pfam" id="PF06140">
    <property type="entry name" value="Ifi-6-16"/>
    <property type="match status" value="1"/>
</dbReference>
<dbReference type="InterPro" id="IPR009311">
    <property type="entry name" value="IFI6/IFI27-like"/>
</dbReference>
<comment type="similarity">
    <text evidence="2">Belongs to the IFI6/IFI27 family.</text>
</comment>
<reference evidence="7 8" key="1">
    <citation type="journal article" date="2019" name="Nat. Ecol. Evol.">
        <title>Megaphylogeny resolves global patterns of mushroom evolution.</title>
        <authorList>
            <person name="Varga T."/>
            <person name="Krizsan K."/>
            <person name="Foldi C."/>
            <person name="Dima B."/>
            <person name="Sanchez-Garcia M."/>
            <person name="Sanchez-Ramirez S."/>
            <person name="Szollosi G.J."/>
            <person name="Szarkandi J.G."/>
            <person name="Papp V."/>
            <person name="Albert L."/>
            <person name="Andreopoulos W."/>
            <person name="Angelini C."/>
            <person name="Antonin V."/>
            <person name="Barry K.W."/>
            <person name="Bougher N.L."/>
            <person name="Buchanan P."/>
            <person name="Buyck B."/>
            <person name="Bense V."/>
            <person name="Catcheside P."/>
            <person name="Chovatia M."/>
            <person name="Cooper J."/>
            <person name="Damon W."/>
            <person name="Desjardin D."/>
            <person name="Finy P."/>
            <person name="Geml J."/>
            <person name="Haridas S."/>
            <person name="Hughes K."/>
            <person name="Justo A."/>
            <person name="Karasinski D."/>
            <person name="Kautmanova I."/>
            <person name="Kiss B."/>
            <person name="Kocsube S."/>
            <person name="Kotiranta H."/>
            <person name="LaButti K.M."/>
            <person name="Lechner B.E."/>
            <person name="Liimatainen K."/>
            <person name="Lipzen A."/>
            <person name="Lukacs Z."/>
            <person name="Mihaltcheva S."/>
            <person name="Morgado L.N."/>
            <person name="Niskanen T."/>
            <person name="Noordeloos M.E."/>
            <person name="Ohm R.A."/>
            <person name="Ortiz-Santana B."/>
            <person name="Ovrebo C."/>
            <person name="Racz N."/>
            <person name="Riley R."/>
            <person name="Savchenko A."/>
            <person name="Shiryaev A."/>
            <person name="Soop K."/>
            <person name="Spirin V."/>
            <person name="Szebenyi C."/>
            <person name="Tomsovsky M."/>
            <person name="Tulloss R.E."/>
            <person name="Uehling J."/>
            <person name="Grigoriev I.V."/>
            <person name="Vagvolgyi C."/>
            <person name="Papp T."/>
            <person name="Martin F.M."/>
            <person name="Miettinen O."/>
            <person name="Hibbett D.S."/>
            <person name="Nagy L.G."/>
        </authorList>
    </citation>
    <scope>NUCLEOTIDE SEQUENCE [LARGE SCALE GENOMIC DNA]</scope>
    <source>
        <strain evidence="7 8">FP101781</strain>
    </source>
</reference>
<evidence type="ECO:0000256" key="2">
    <source>
        <dbReference type="ARBA" id="ARBA00007262"/>
    </source>
</evidence>
<feature type="compositionally biased region" description="Low complexity" evidence="6">
    <location>
        <begin position="183"/>
        <end position="197"/>
    </location>
</feature>
<comment type="subcellular location">
    <subcellularLocation>
        <location evidence="1">Membrane</location>
        <topology evidence="1">Multi-pass membrane protein</topology>
    </subcellularLocation>
</comment>